<keyword evidence="5" id="KW-1185">Reference proteome</keyword>
<dbReference type="PANTHER" id="PTHR30007">
    <property type="entry name" value="PHP DOMAIN PROTEIN"/>
    <property type="match status" value="1"/>
</dbReference>
<feature type="domain" description="Insertion element IS402-like" evidence="3">
    <location>
        <begin position="12"/>
        <end position="91"/>
    </location>
</feature>
<dbReference type="GO" id="GO:0003677">
    <property type="term" value="F:DNA binding"/>
    <property type="evidence" value="ECO:0007669"/>
    <property type="project" value="InterPro"/>
</dbReference>
<evidence type="ECO:0000313" key="5">
    <source>
        <dbReference type="Proteomes" id="UP000592294"/>
    </source>
</evidence>
<sequence length="279" mass="31588">MSLAVQDDGWRLSDALWAQLNPLLPVYQPPSHPLGCHRRRIEDRVVMEGILFVLRTGCQWNALNATGICSSSTAHRRFLEWVEAGVFERFWQAGVLKYDELQGIDWSWLSLDGTMTKAPLAGSKKPGRNPTDRGKQGVKRSLLTEGAGLPLAVAIDGANRHDMKLTRTTLEGIIVPRPAPTPERPQGLCLDAGYDYDEVRTIAAELGFTPHIRPRGEEAEAVVRHPDFKPRRWVVERTHSWMNRFRRLLVRWEKRDDTYLAMVHLALGIITWRATGLLG</sequence>
<reference evidence="4 5" key="1">
    <citation type="submission" date="2020-06" db="EMBL/GenBank/DDBJ databases">
        <title>Whole-genome sequence of Allochromatium humboldtianum DSM 21881, type strain.</title>
        <authorList>
            <person name="Kyndt J.A."/>
            <person name="Meyer T.E."/>
        </authorList>
    </citation>
    <scope>NUCLEOTIDE SEQUENCE [LARGE SCALE GENOMIC DNA]</scope>
    <source>
        <strain evidence="4 5">DSM 21881</strain>
    </source>
</reference>
<feature type="domain" description="Transposase IS4-like" evidence="2">
    <location>
        <begin position="110"/>
        <end position="267"/>
    </location>
</feature>
<dbReference type="NCBIfam" id="NF033580">
    <property type="entry name" value="transpos_IS5_3"/>
    <property type="match status" value="1"/>
</dbReference>
<proteinExistence type="predicted"/>
<dbReference type="Pfam" id="PF13340">
    <property type="entry name" value="DUF4096"/>
    <property type="match status" value="1"/>
</dbReference>
<evidence type="ECO:0000259" key="2">
    <source>
        <dbReference type="Pfam" id="PF01609"/>
    </source>
</evidence>
<dbReference type="AlphaFoldDB" id="A0A850RAM9"/>
<dbReference type="Pfam" id="PF01609">
    <property type="entry name" value="DDE_Tnp_1"/>
    <property type="match status" value="1"/>
</dbReference>
<dbReference type="GO" id="GO:0004803">
    <property type="term" value="F:transposase activity"/>
    <property type="evidence" value="ECO:0007669"/>
    <property type="project" value="InterPro"/>
</dbReference>
<accession>A0A850RAM9</accession>
<dbReference type="GO" id="GO:0006313">
    <property type="term" value="P:DNA transposition"/>
    <property type="evidence" value="ECO:0007669"/>
    <property type="project" value="InterPro"/>
</dbReference>
<dbReference type="Proteomes" id="UP000592294">
    <property type="component" value="Unassembled WGS sequence"/>
</dbReference>
<protein>
    <submittedName>
        <fullName evidence="4">IS5 family transposase</fullName>
    </submittedName>
</protein>
<evidence type="ECO:0000259" key="3">
    <source>
        <dbReference type="Pfam" id="PF13340"/>
    </source>
</evidence>
<evidence type="ECO:0000313" key="4">
    <source>
        <dbReference type="EMBL" id="NVZ08297.1"/>
    </source>
</evidence>
<organism evidence="4 5">
    <name type="scientific">Allochromatium humboldtianum</name>
    <dbReference type="NCBI Taxonomy" id="504901"/>
    <lineage>
        <taxon>Bacteria</taxon>
        <taxon>Pseudomonadati</taxon>
        <taxon>Pseudomonadota</taxon>
        <taxon>Gammaproteobacteria</taxon>
        <taxon>Chromatiales</taxon>
        <taxon>Chromatiaceae</taxon>
        <taxon>Allochromatium</taxon>
    </lineage>
</organism>
<feature type="region of interest" description="Disordered" evidence="1">
    <location>
        <begin position="119"/>
        <end position="140"/>
    </location>
</feature>
<evidence type="ECO:0000256" key="1">
    <source>
        <dbReference type="SAM" id="MobiDB-lite"/>
    </source>
</evidence>
<dbReference type="PANTHER" id="PTHR30007:SF0">
    <property type="entry name" value="TRANSPOSASE"/>
    <property type="match status" value="1"/>
</dbReference>
<dbReference type="InterPro" id="IPR002559">
    <property type="entry name" value="Transposase_11"/>
</dbReference>
<gene>
    <name evidence="4" type="ORF">HW932_03375</name>
</gene>
<name>A0A850RAM9_9GAMM</name>
<dbReference type="InterPro" id="IPR025161">
    <property type="entry name" value="IS402-like_dom"/>
</dbReference>
<dbReference type="EMBL" id="JABZEO010000002">
    <property type="protein sequence ID" value="NVZ08297.1"/>
    <property type="molecule type" value="Genomic_DNA"/>
</dbReference>
<comment type="caution">
    <text evidence="4">The sequence shown here is derived from an EMBL/GenBank/DDBJ whole genome shotgun (WGS) entry which is preliminary data.</text>
</comment>